<dbReference type="InterPro" id="IPR053217">
    <property type="entry name" value="ACC_Biotin_Carrier"/>
</dbReference>
<dbReference type="InterPro" id="IPR000089">
    <property type="entry name" value="Biotin_lipoyl"/>
</dbReference>
<dbReference type="PANTHER" id="PTHR47597">
    <property type="entry name" value="IS A MEMBER OF THE PF|00364 BIOTIN-REQUIRING ENZYMES FAMILY-RELATED"/>
    <property type="match status" value="1"/>
</dbReference>
<dbReference type="CDD" id="cd06850">
    <property type="entry name" value="biotinyl_domain"/>
    <property type="match status" value="1"/>
</dbReference>
<dbReference type="InterPro" id="IPR011053">
    <property type="entry name" value="Single_hybrid_motif"/>
</dbReference>
<feature type="region of interest" description="Disordered" evidence="1">
    <location>
        <begin position="125"/>
        <end position="152"/>
    </location>
</feature>
<evidence type="ECO:0000313" key="4">
    <source>
        <dbReference type="Proteomes" id="UP000595140"/>
    </source>
</evidence>
<sequence>MAACSLGASSLKIRNLDFGFGGSRLNRLPGIKTKSLIGFSGLVTAPNAKKSLLRWGCFASNAQSSPRLDESLQKFILSDAASAPIQISDEVESFLTELCDTTTIAEVELKVGDFKLYVMRNLKSQPSTSLPPPIPASEDGSTAVELANSNGSAPSPCLSIVKLDSSDEVGTSIVKAADEGLVIIRSPKVGIFKRSRTIRGRLARPSCQEKQQVKEGQIICYIDQASWEVPVECTVAGEVTKILLKDGDFVAYGDPIMEILPSFHGI</sequence>
<dbReference type="Gene3D" id="2.40.50.100">
    <property type="match status" value="1"/>
</dbReference>
<evidence type="ECO:0000256" key="1">
    <source>
        <dbReference type="SAM" id="MobiDB-lite"/>
    </source>
</evidence>
<evidence type="ECO:0000259" key="2">
    <source>
        <dbReference type="Pfam" id="PF00364"/>
    </source>
</evidence>
<proteinExistence type="predicted"/>
<dbReference type="AlphaFoldDB" id="A0A484KSZ0"/>
<dbReference type="SUPFAM" id="SSF51230">
    <property type="entry name" value="Single hybrid motif"/>
    <property type="match status" value="1"/>
</dbReference>
<reference evidence="3 4" key="1">
    <citation type="submission" date="2018-04" db="EMBL/GenBank/DDBJ databases">
        <authorList>
            <person name="Vogel A."/>
        </authorList>
    </citation>
    <scope>NUCLEOTIDE SEQUENCE [LARGE SCALE GENOMIC DNA]</scope>
</reference>
<name>A0A484KSZ0_9ASTE</name>
<accession>A0A484KSZ0</accession>
<evidence type="ECO:0000313" key="3">
    <source>
        <dbReference type="EMBL" id="VFQ66247.1"/>
    </source>
</evidence>
<feature type="domain" description="Lipoyl-binding" evidence="2">
    <location>
        <begin position="202"/>
        <end position="259"/>
    </location>
</feature>
<gene>
    <name evidence="3" type="ORF">CCAM_LOCUS8023</name>
</gene>
<dbReference type="Pfam" id="PF00364">
    <property type="entry name" value="Biotin_lipoyl"/>
    <property type="match status" value="1"/>
</dbReference>
<dbReference type="OrthoDB" id="529457at2759"/>
<dbReference type="EMBL" id="OOIL02000537">
    <property type="protein sequence ID" value="VFQ66247.1"/>
    <property type="molecule type" value="Genomic_DNA"/>
</dbReference>
<dbReference type="PANTHER" id="PTHR47597:SF1">
    <property type="entry name" value="IS A MEMBER OF THE PF|00364 BIOTIN-REQUIRING ENZYMES FAMILY-RELATED"/>
    <property type="match status" value="1"/>
</dbReference>
<organism evidence="3 4">
    <name type="scientific">Cuscuta campestris</name>
    <dbReference type="NCBI Taxonomy" id="132261"/>
    <lineage>
        <taxon>Eukaryota</taxon>
        <taxon>Viridiplantae</taxon>
        <taxon>Streptophyta</taxon>
        <taxon>Embryophyta</taxon>
        <taxon>Tracheophyta</taxon>
        <taxon>Spermatophyta</taxon>
        <taxon>Magnoliopsida</taxon>
        <taxon>eudicotyledons</taxon>
        <taxon>Gunneridae</taxon>
        <taxon>Pentapetalae</taxon>
        <taxon>asterids</taxon>
        <taxon>lamiids</taxon>
        <taxon>Solanales</taxon>
        <taxon>Convolvulaceae</taxon>
        <taxon>Cuscuteae</taxon>
        <taxon>Cuscuta</taxon>
        <taxon>Cuscuta subgen. Grammica</taxon>
        <taxon>Cuscuta sect. Cleistogrammica</taxon>
    </lineage>
</organism>
<dbReference type="Proteomes" id="UP000595140">
    <property type="component" value="Unassembled WGS sequence"/>
</dbReference>
<keyword evidence="4" id="KW-1185">Reference proteome</keyword>
<protein>
    <recommendedName>
        <fullName evidence="2">Lipoyl-binding domain-containing protein</fullName>
    </recommendedName>
</protein>